<feature type="transmembrane region" description="Helical" evidence="2">
    <location>
        <begin position="6"/>
        <end position="23"/>
    </location>
</feature>
<dbReference type="PANTHER" id="PTHR30438">
    <property type="entry name" value="36 KDA ANTIGEN-RELATED"/>
    <property type="match status" value="1"/>
</dbReference>
<evidence type="ECO:0000256" key="1">
    <source>
        <dbReference type="SAM" id="Coils"/>
    </source>
</evidence>
<keyword evidence="1" id="KW-0175">Coiled coil</keyword>
<name>A0ABW5DCS5_9HYPH</name>
<dbReference type="RefSeq" id="WP_378187909.1">
    <property type="nucleotide sequence ID" value="NZ_BAABGS010000009.1"/>
</dbReference>
<keyword evidence="2" id="KW-0472">Membrane</keyword>
<protein>
    <submittedName>
        <fullName evidence="4">HlyD family secretion protein</fullName>
    </submittedName>
</protein>
<evidence type="ECO:0000256" key="2">
    <source>
        <dbReference type="SAM" id="Phobius"/>
    </source>
</evidence>
<keyword evidence="5" id="KW-1185">Reference proteome</keyword>
<keyword evidence="2" id="KW-0812">Transmembrane</keyword>
<dbReference type="Gene3D" id="2.40.50.100">
    <property type="match status" value="1"/>
</dbReference>
<reference evidence="5" key="1">
    <citation type="journal article" date="2019" name="Int. J. Syst. Evol. Microbiol.">
        <title>The Global Catalogue of Microorganisms (GCM) 10K type strain sequencing project: providing services to taxonomists for standard genome sequencing and annotation.</title>
        <authorList>
            <consortium name="The Broad Institute Genomics Platform"/>
            <consortium name="The Broad Institute Genome Sequencing Center for Infectious Disease"/>
            <person name="Wu L."/>
            <person name="Ma J."/>
        </authorList>
    </citation>
    <scope>NUCLEOTIDE SEQUENCE [LARGE SCALE GENOMIC DNA]</scope>
    <source>
        <strain evidence="5">KCTC 23707</strain>
    </source>
</reference>
<dbReference type="PANTHER" id="PTHR30438:SF2">
    <property type="entry name" value="MEMBRANE PROTEIN"/>
    <property type="match status" value="1"/>
</dbReference>
<feature type="coiled-coil region" evidence="1">
    <location>
        <begin position="79"/>
        <end position="141"/>
    </location>
</feature>
<evidence type="ECO:0000259" key="3">
    <source>
        <dbReference type="Pfam" id="PF25876"/>
    </source>
</evidence>
<proteinExistence type="predicted"/>
<gene>
    <name evidence="4" type="ORF">ACFSMZ_02705</name>
</gene>
<feature type="domain" description="Multidrug resistance protein MdtA-like alpha-helical hairpin" evidence="3">
    <location>
        <begin position="114"/>
        <end position="178"/>
    </location>
</feature>
<dbReference type="Proteomes" id="UP001597373">
    <property type="component" value="Unassembled WGS sequence"/>
</dbReference>
<dbReference type="Gene3D" id="2.40.30.170">
    <property type="match status" value="1"/>
</dbReference>
<comment type="caution">
    <text evidence="4">The sequence shown here is derived from an EMBL/GenBank/DDBJ whole genome shotgun (WGS) entry which is preliminary data.</text>
</comment>
<sequence>MFSRNWLWIAVLAAAVVAGWFLVQRLTEPELPSWIAAGNGRIEAVSIDIASKTGGRVREILVDEGDTVEQDQILAYMDTQQLEAQLREAQAQLQRGKIAREVAESNMTQAEAEYSAAQAVIAQRQAELETAERQLERSEQLVRTNAISQQTLDTDRARAASARAALDVARAQAASAQAAIATAKASIVDADAAIEAAEAAIERIQVEINDSVLRAPRDGRIQYRVAQPGEVIASGGRVLNLIDLNDVYMTFFLPTVQAGRVAVGAEARIVLDTAPNIAVPAEVSFVSDVAQFTPKTVETKEERLDLMFRVKVRVPPELLQKYARYVKPGMPGMAYVKLDPNAEWPESLRAGVLE</sequence>
<dbReference type="EMBL" id="JBHUIR010000010">
    <property type="protein sequence ID" value="MFD2258679.1"/>
    <property type="molecule type" value="Genomic_DNA"/>
</dbReference>
<dbReference type="Pfam" id="PF25876">
    <property type="entry name" value="HH_MFP_RND"/>
    <property type="match status" value="1"/>
</dbReference>
<organism evidence="4 5">
    <name type="scientific">Chelativorans composti</name>
    <dbReference type="NCBI Taxonomy" id="768533"/>
    <lineage>
        <taxon>Bacteria</taxon>
        <taxon>Pseudomonadati</taxon>
        <taxon>Pseudomonadota</taxon>
        <taxon>Alphaproteobacteria</taxon>
        <taxon>Hyphomicrobiales</taxon>
        <taxon>Phyllobacteriaceae</taxon>
        <taxon>Chelativorans</taxon>
    </lineage>
</organism>
<evidence type="ECO:0000313" key="4">
    <source>
        <dbReference type="EMBL" id="MFD2258679.1"/>
    </source>
</evidence>
<keyword evidence="2" id="KW-1133">Transmembrane helix</keyword>
<evidence type="ECO:0000313" key="5">
    <source>
        <dbReference type="Proteomes" id="UP001597373"/>
    </source>
</evidence>
<accession>A0ABW5DCS5</accession>
<dbReference type="PRINTS" id="PR01490">
    <property type="entry name" value="RTXTOXIND"/>
</dbReference>
<dbReference type="InterPro" id="IPR058624">
    <property type="entry name" value="MdtA-like_HH"/>
</dbReference>
<dbReference type="SUPFAM" id="SSF111369">
    <property type="entry name" value="HlyD-like secretion proteins"/>
    <property type="match status" value="3"/>
</dbReference>
<dbReference type="Gene3D" id="1.10.287.470">
    <property type="entry name" value="Helix hairpin bin"/>
    <property type="match status" value="1"/>
</dbReference>
<feature type="coiled-coil region" evidence="1">
    <location>
        <begin position="187"/>
        <end position="214"/>
    </location>
</feature>